<dbReference type="CDD" id="cd17535">
    <property type="entry name" value="REC_NarL-like"/>
    <property type="match status" value="1"/>
</dbReference>
<keyword evidence="2" id="KW-0805">Transcription regulation</keyword>
<dbReference type="PANTHER" id="PTHR43214">
    <property type="entry name" value="TWO-COMPONENT RESPONSE REGULATOR"/>
    <property type="match status" value="1"/>
</dbReference>
<organism evidence="8 9">
    <name type="scientific">Streptomyces mexicanus</name>
    <dbReference type="NCBI Taxonomy" id="178566"/>
    <lineage>
        <taxon>Bacteria</taxon>
        <taxon>Bacillati</taxon>
        <taxon>Actinomycetota</taxon>
        <taxon>Actinomycetes</taxon>
        <taxon>Kitasatosporales</taxon>
        <taxon>Streptomycetaceae</taxon>
        <taxon>Streptomyces</taxon>
    </lineage>
</organism>
<dbReference type="GO" id="GO:0006355">
    <property type="term" value="P:regulation of DNA-templated transcription"/>
    <property type="evidence" value="ECO:0007669"/>
    <property type="project" value="InterPro"/>
</dbReference>
<gene>
    <name evidence="8" type="ORF">H1R13_09285</name>
</gene>
<dbReference type="Gene3D" id="3.40.50.2300">
    <property type="match status" value="1"/>
</dbReference>
<reference evidence="8 9" key="1">
    <citation type="submission" date="2020-08" db="EMBL/GenBank/DDBJ databases">
        <title>Whole-Genome Sequence of French Clinical Streptomyces mexicanus Strain Q0842.</title>
        <authorList>
            <person name="Boxberger M."/>
            <person name="La Scola B."/>
        </authorList>
    </citation>
    <scope>NUCLEOTIDE SEQUENCE [LARGE SCALE GENOMIC DNA]</scope>
    <source>
        <strain evidence="8 9">Marseille-Q0842</strain>
    </source>
</reference>
<evidence type="ECO:0000259" key="6">
    <source>
        <dbReference type="PROSITE" id="PS50043"/>
    </source>
</evidence>
<evidence type="ECO:0000256" key="4">
    <source>
        <dbReference type="ARBA" id="ARBA00023163"/>
    </source>
</evidence>
<dbReference type="InterPro" id="IPR058245">
    <property type="entry name" value="NreC/VraR/RcsB-like_REC"/>
</dbReference>
<dbReference type="SMART" id="SM00448">
    <property type="entry name" value="REC"/>
    <property type="match status" value="1"/>
</dbReference>
<evidence type="ECO:0000313" key="9">
    <source>
        <dbReference type="Proteomes" id="UP000517694"/>
    </source>
</evidence>
<dbReference type="RefSeq" id="WP_159674802.1">
    <property type="nucleotide sequence ID" value="NZ_JACMHY010000003.1"/>
</dbReference>
<dbReference type="InterPro" id="IPR039420">
    <property type="entry name" value="WalR-like"/>
</dbReference>
<dbReference type="PROSITE" id="PS00622">
    <property type="entry name" value="HTH_LUXR_1"/>
    <property type="match status" value="1"/>
</dbReference>
<dbReference type="InterPro" id="IPR000792">
    <property type="entry name" value="Tscrpt_reg_LuxR_C"/>
</dbReference>
<evidence type="ECO:0000259" key="7">
    <source>
        <dbReference type="PROSITE" id="PS50110"/>
    </source>
</evidence>
<keyword evidence="9" id="KW-1185">Reference proteome</keyword>
<dbReference type="PRINTS" id="PR00038">
    <property type="entry name" value="HTHLUXR"/>
</dbReference>
<sequence>MTSSPPSSSTPGAPTSVLIVDDDAMVRAGLSMVLSVDPTLTIVAEASGGAEAVVAATRHRPDVVLMDLQMPEMNGVEATRRVRAAVPSVAMLMLTTFHLDTHVLDALQAGASGYLLKDVAPQELCHAIHLAASGESAFSATITRQLVARHTRTADDSTSATARQTLEALTDRERAVAEAVAEGASNATIAKALFMSEGTVKTHISRALTKTGSDNRVQLALLVFQAQQNP</sequence>
<comment type="caution">
    <text evidence="8">The sequence shown here is derived from an EMBL/GenBank/DDBJ whole genome shotgun (WGS) entry which is preliminary data.</text>
</comment>
<dbReference type="OrthoDB" id="9808843at2"/>
<dbReference type="SMART" id="SM00421">
    <property type="entry name" value="HTH_LUXR"/>
    <property type="match status" value="1"/>
</dbReference>
<dbReference type="EMBL" id="JACMHY010000003">
    <property type="protein sequence ID" value="MBC2865181.1"/>
    <property type="molecule type" value="Genomic_DNA"/>
</dbReference>
<evidence type="ECO:0000256" key="1">
    <source>
        <dbReference type="ARBA" id="ARBA00022553"/>
    </source>
</evidence>
<dbReference type="GO" id="GO:0003677">
    <property type="term" value="F:DNA binding"/>
    <property type="evidence" value="ECO:0007669"/>
    <property type="project" value="UniProtKB-KW"/>
</dbReference>
<dbReference type="GO" id="GO:0000160">
    <property type="term" value="P:phosphorelay signal transduction system"/>
    <property type="evidence" value="ECO:0007669"/>
    <property type="project" value="InterPro"/>
</dbReference>
<name>A0A7X1LR95_9ACTN</name>
<dbReference type="PANTHER" id="PTHR43214:SF24">
    <property type="entry name" value="TRANSCRIPTIONAL REGULATORY PROTEIN NARL-RELATED"/>
    <property type="match status" value="1"/>
</dbReference>
<feature type="domain" description="HTH luxR-type" evidence="6">
    <location>
        <begin position="162"/>
        <end position="227"/>
    </location>
</feature>
<feature type="domain" description="Response regulatory" evidence="7">
    <location>
        <begin position="16"/>
        <end position="132"/>
    </location>
</feature>
<dbReference type="Proteomes" id="UP000517694">
    <property type="component" value="Unassembled WGS sequence"/>
</dbReference>
<evidence type="ECO:0000256" key="2">
    <source>
        <dbReference type="ARBA" id="ARBA00023015"/>
    </source>
</evidence>
<dbReference type="AlphaFoldDB" id="A0A7X1LR95"/>
<evidence type="ECO:0000256" key="5">
    <source>
        <dbReference type="PROSITE-ProRule" id="PRU00169"/>
    </source>
</evidence>
<dbReference type="SUPFAM" id="SSF46894">
    <property type="entry name" value="C-terminal effector domain of the bipartite response regulators"/>
    <property type="match status" value="1"/>
</dbReference>
<keyword evidence="3" id="KW-0238">DNA-binding</keyword>
<keyword evidence="4" id="KW-0804">Transcription</keyword>
<dbReference type="PROSITE" id="PS50043">
    <property type="entry name" value="HTH_LUXR_2"/>
    <property type="match status" value="1"/>
</dbReference>
<evidence type="ECO:0000313" key="8">
    <source>
        <dbReference type="EMBL" id="MBC2865181.1"/>
    </source>
</evidence>
<keyword evidence="1 5" id="KW-0597">Phosphoprotein</keyword>
<dbReference type="Pfam" id="PF00196">
    <property type="entry name" value="GerE"/>
    <property type="match status" value="1"/>
</dbReference>
<protein>
    <submittedName>
        <fullName evidence="8">Response regulator transcription factor</fullName>
    </submittedName>
</protein>
<dbReference type="PROSITE" id="PS50110">
    <property type="entry name" value="RESPONSE_REGULATORY"/>
    <property type="match status" value="1"/>
</dbReference>
<proteinExistence type="predicted"/>
<dbReference type="SUPFAM" id="SSF52172">
    <property type="entry name" value="CheY-like"/>
    <property type="match status" value="1"/>
</dbReference>
<feature type="modified residue" description="4-aspartylphosphate" evidence="5">
    <location>
        <position position="67"/>
    </location>
</feature>
<dbReference type="Pfam" id="PF00072">
    <property type="entry name" value="Response_reg"/>
    <property type="match status" value="1"/>
</dbReference>
<evidence type="ECO:0000256" key="3">
    <source>
        <dbReference type="ARBA" id="ARBA00023125"/>
    </source>
</evidence>
<dbReference type="InterPro" id="IPR011006">
    <property type="entry name" value="CheY-like_superfamily"/>
</dbReference>
<dbReference type="InterPro" id="IPR016032">
    <property type="entry name" value="Sig_transdc_resp-reg_C-effctor"/>
</dbReference>
<dbReference type="InterPro" id="IPR001789">
    <property type="entry name" value="Sig_transdc_resp-reg_receiver"/>
</dbReference>
<accession>A0A7X1LR95</accession>